<keyword evidence="2" id="KW-1185">Reference proteome</keyword>
<accession>A0A975R9K2</accession>
<organism evidence="1 2">
    <name type="scientific">Methylomonas paludis</name>
    <dbReference type="NCBI Taxonomy" id="1173101"/>
    <lineage>
        <taxon>Bacteria</taxon>
        <taxon>Pseudomonadati</taxon>
        <taxon>Pseudomonadota</taxon>
        <taxon>Gammaproteobacteria</taxon>
        <taxon>Methylococcales</taxon>
        <taxon>Methylococcaceae</taxon>
        <taxon>Methylomonas</taxon>
    </lineage>
</organism>
<name>A0A975R9K2_9GAMM</name>
<reference evidence="1" key="1">
    <citation type="submission" date="2021-04" db="EMBL/GenBank/DDBJ databases">
        <title>Draft genome sequence data of methanotrophic Methylovulum sp. strain S1L and Methylomonas sp. strain S2AM isolated from boreal lake water columns.</title>
        <authorList>
            <person name="Rissanen A.J."/>
            <person name="Mangayil R."/>
            <person name="Svenning M.M."/>
            <person name="Khanongnuch R."/>
        </authorList>
    </citation>
    <scope>NUCLEOTIDE SEQUENCE</scope>
    <source>
        <strain evidence="1">S2AM</strain>
    </source>
</reference>
<protein>
    <submittedName>
        <fullName evidence="1">Metallophosphoesterase</fullName>
    </submittedName>
</protein>
<dbReference type="AlphaFoldDB" id="A0A975R9K2"/>
<dbReference type="Proteomes" id="UP000676649">
    <property type="component" value="Chromosome"/>
</dbReference>
<proteinExistence type="predicted"/>
<gene>
    <name evidence="1" type="ORF">KEF85_13395</name>
</gene>
<evidence type="ECO:0000313" key="1">
    <source>
        <dbReference type="EMBL" id="QWF70324.1"/>
    </source>
</evidence>
<dbReference type="RefSeq" id="WP_215581369.1">
    <property type="nucleotide sequence ID" value="NZ_CP073754.1"/>
</dbReference>
<dbReference type="KEGG" id="mpad:KEF85_13395"/>
<evidence type="ECO:0000313" key="2">
    <source>
        <dbReference type="Proteomes" id="UP000676649"/>
    </source>
</evidence>
<dbReference type="EMBL" id="CP073754">
    <property type="protein sequence ID" value="QWF70324.1"/>
    <property type="molecule type" value="Genomic_DNA"/>
</dbReference>
<sequence length="448" mass="50588">MSGRNKTSNGEVDDRHHLVVGEPQIHDALNEIAQADIRITVLHHPFEWLADFERHGIEDRLEDASHFILHGHEHRSKVVPNPLTQCVTIPAGAGYDLRIAEHPRYANAYNWVSFDVAAGQGLVFLRHWDGTNSSWTKDTQTHKKEEGVVPINFPKSEPPKTPSTEAAKEDKFNIVDKKLDKGAKTRLQKLIKTLDEQLKLPELNPIVKEFSKFLHEDEDFPAFDEADLPTILVTGSGNRNTQIGHFLSAIEAVVDAGKFDKSSEEAVKILFAYLIQTLVVKCKDEDDLGLTRIAVELKHTVELISLARNTSPQIPGQDSMEHKNGKRNPHFELEGRYFPQDGEFNPDAACENIAKDLLKELMLDPDDNEPENINALNMMGYKPDEPNYIKTLAVYLKSHGNQPRSTRVFKGLIIKENSGHNKLQIDQVADKFYRELAGCRFYLPLQAA</sequence>